<evidence type="ECO:0000256" key="1">
    <source>
        <dbReference type="SAM" id="MobiDB-lite"/>
    </source>
</evidence>
<organism evidence="2 3">
    <name type="scientific">Albidovulum litorale</name>
    <dbReference type="NCBI Taxonomy" id="2984134"/>
    <lineage>
        <taxon>Bacteria</taxon>
        <taxon>Pseudomonadati</taxon>
        <taxon>Pseudomonadota</taxon>
        <taxon>Alphaproteobacteria</taxon>
        <taxon>Rhodobacterales</taxon>
        <taxon>Paracoccaceae</taxon>
        <taxon>Albidovulum</taxon>
    </lineage>
</organism>
<feature type="region of interest" description="Disordered" evidence="1">
    <location>
        <begin position="131"/>
        <end position="150"/>
    </location>
</feature>
<dbReference type="Gene3D" id="3.40.630.40">
    <property type="entry name" value="Zn-dependent exopeptidases"/>
    <property type="match status" value="1"/>
</dbReference>
<dbReference type="EMBL" id="JAOWKZ010000002">
    <property type="protein sequence ID" value="MCV2872308.1"/>
    <property type="molecule type" value="Genomic_DNA"/>
</dbReference>
<dbReference type="Proteomes" id="UP001652564">
    <property type="component" value="Unassembled WGS sequence"/>
</dbReference>
<reference evidence="2 3" key="1">
    <citation type="submission" date="2022-10" db="EMBL/GenBank/DDBJ databases">
        <title>Defluviimonas sp. nov., isolated from ocean surface sediments.</title>
        <authorList>
            <person name="He W."/>
            <person name="Wang L."/>
            <person name="Zhang D.-F."/>
        </authorList>
    </citation>
    <scope>NUCLEOTIDE SEQUENCE [LARGE SCALE GENOMIC DNA]</scope>
    <source>
        <strain evidence="2 3">WL0050</strain>
    </source>
</reference>
<comment type="caution">
    <text evidence="2">The sequence shown here is derived from an EMBL/GenBank/DDBJ whole genome shotgun (WGS) entry which is preliminary data.</text>
</comment>
<evidence type="ECO:0000313" key="3">
    <source>
        <dbReference type="Proteomes" id="UP001652564"/>
    </source>
</evidence>
<accession>A0ABT2ZME4</accession>
<dbReference type="PIRSF" id="PIRSF029730">
    <property type="entry name" value="UCP029730"/>
    <property type="match status" value="1"/>
</dbReference>
<gene>
    <name evidence="2" type="ORF">OEZ71_08375</name>
</gene>
<protein>
    <submittedName>
        <fullName evidence="2">N-formylglutamate amidohydrolase</fullName>
    </submittedName>
</protein>
<name>A0ABT2ZME4_9RHOB</name>
<proteinExistence type="predicted"/>
<dbReference type="SUPFAM" id="SSF53187">
    <property type="entry name" value="Zn-dependent exopeptidases"/>
    <property type="match status" value="1"/>
</dbReference>
<dbReference type="InterPro" id="IPR007709">
    <property type="entry name" value="N-FG_amidohydro"/>
</dbReference>
<dbReference type="RefSeq" id="WP_263739492.1">
    <property type="nucleotide sequence ID" value="NZ_JAOWKZ010000002.1"/>
</dbReference>
<dbReference type="InterPro" id="IPR011227">
    <property type="entry name" value="UCP029730"/>
</dbReference>
<sequence>MSTLAKRHRLIFFFQNAIGVHVAPQTGGDGMKEMDRIAARLLDPRVDPAPVEYVAATARPDLLFICEHAGRLIPRSLGDLGLAPGEIDRHIAWDIGAEGVARRLAATLGAGLILQRYSRLVIDCNRPPLGKQSVPETSDGAEIPGNRNLSNEAGTARVDEIFRPFAEACEAAISDRRIRAAYSIHSFTPCMNGFARPWHIGFCFRQANSGGDLARRFGAAHPNLTVAENQPYQIDDETDWFIPRVAEPRGIAHALIEIRNDQIADEAGQILWAGRLAALFQPRKETDL</sequence>
<keyword evidence="3" id="KW-1185">Reference proteome</keyword>
<evidence type="ECO:0000313" key="2">
    <source>
        <dbReference type="EMBL" id="MCV2872308.1"/>
    </source>
</evidence>
<dbReference type="Pfam" id="PF05013">
    <property type="entry name" value="FGase"/>
    <property type="match status" value="1"/>
</dbReference>